<name>A0A7Y0L6E8_9FIRM</name>
<dbReference type="Pfam" id="PF11755">
    <property type="entry name" value="DUF3311"/>
    <property type="match status" value="1"/>
</dbReference>
<protein>
    <submittedName>
        <fullName evidence="2">DUF3311 domain-containing protein</fullName>
    </submittedName>
</protein>
<dbReference type="RefSeq" id="WP_169101006.1">
    <property type="nucleotide sequence ID" value="NZ_JABBVZ010000057.1"/>
</dbReference>
<evidence type="ECO:0000313" key="2">
    <source>
        <dbReference type="EMBL" id="NMP23591.1"/>
    </source>
</evidence>
<dbReference type="AlphaFoldDB" id="A0A7Y0L6E8"/>
<feature type="transmembrane region" description="Helical" evidence="1">
    <location>
        <begin position="37"/>
        <end position="58"/>
    </location>
</feature>
<keyword evidence="1" id="KW-0472">Membrane</keyword>
<keyword evidence="3" id="KW-1185">Reference proteome</keyword>
<keyword evidence="1" id="KW-1133">Transmembrane helix</keyword>
<comment type="caution">
    <text evidence="2">The sequence shown here is derived from an EMBL/GenBank/DDBJ whole genome shotgun (WGS) entry which is preliminary data.</text>
</comment>
<dbReference type="Proteomes" id="UP000533476">
    <property type="component" value="Unassembled WGS sequence"/>
</dbReference>
<evidence type="ECO:0000256" key="1">
    <source>
        <dbReference type="SAM" id="Phobius"/>
    </source>
</evidence>
<dbReference type="EMBL" id="JABBVZ010000057">
    <property type="protein sequence ID" value="NMP23591.1"/>
    <property type="molecule type" value="Genomic_DNA"/>
</dbReference>
<sequence>MFKRRKSLWLLLVPYVVFFAVLPWANHVKPRIAGFPFLTFWMFVGVVLTPVAIWLASLGDPARRRHWKGE</sequence>
<gene>
    <name evidence="2" type="ORF">HIJ39_14695</name>
</gene>
<keyword evidence="1" id="KW-0812">Transmembrane</keyword>
<feature type="transmembrane region" description="Helical" evidence="1">
    <location>
        <begin position="7"/>
        <end position="25"/>
    </location>
</feature>
<reference evidence="2 3" key="1">
    <citation type="submission" date="2020-04" db="EMBL/GenBank/DDBJ databases">
        <authorList>
            <person name="Zhang R."/>
            <person name="Schippers A."/>
        </authorList>
    </citation>
    <scope>NUCLEOTIDE SEQUENCE [LARGE SCALE GENOMIC DNA]</scope>
    <source>
        <strain evidence="2 3">DSM 109850</strain>
    </source>
</reference>
<proteinExistence type="predicted"/>
<organism evidence="2 3">
    <name type="scientific">Sulfobacillus harzensis</name>
    <dbReference type="NCBI Taxonomy" id="2729629"/>
    <lineage>
        <taxon>Bacteria</taxon>
        <taxon>Bacillati</taxon>
        <taxon>Bacillota</taxon>
        <taxon>Clostridia</taxon>
        <taxon>Eubacteriales</taxon>
        <taxon>Clostridiales Family XVII. Incertae Sedis</taxon>
        <taxon>Sulfobacillus</taxon>
    </lineage>
</organism>
<dbReference type="InterPro" id="IPR021741">
    <property type="entry name" value="DUF3311"/>
</dbReference>
<accession>A0A7Y0L6E8</accession>
<evidence type="ECO:0000313" key="3">
    <source>
        <dbReference type="Proteomes" id="UP000533476"/>
    </source>
</evidence>